<dbReference type="NCBIfam" id="TIGR01076">
    <property type="entry name" value="sortase_fam"/>
    <property type="match status" value="1"/>
</dbReference>
<organism evidence="2 3">
    <name type="scientific">Paenibacillus helianthi</name>
    <dbReference type="NCBI Taxonomy" id="1349432"/>
    <lineage>
        <taxon>Bacteria</taxon>
        <taxon>Bacillati</taxon>
        <taxon>Bacillota</taxon>
        <taxon>Bacilli</taxon>
        <taxon>Bacillales</taxon>
        <taxon>Paenibacillaceae</taxon>
        <taxon>Paenibacillus</taxon>
    </lineage>
</organism>
<dbReference type="Pfam" id="PF04203">
    <property type="entry name" value="Sortase"/>
    <property type="match status" value="1"/>
</dbReference>
<protein>
    <submittedName>
        <fullName evidence="2">Class C sortase</fullName>
    </submittedName>
</protein>
<evidence type="ECO:0000313" key="3">
    <source>
        <dbReference type="Proteomes" id="UP000186058"/>
    </source>
</evidence>
<gene>
    <name evidence="2" type="ORF">A3844_27280</name>
</gene>
<comment type="caution">
    <text evidence="2">The sequence shown here is derived from an EMBL/GenBank/DDBJ whole genome shotgun (WGS) entry which is preliminary data.</text>
</comment>
<dbReference type="InterPro" id="IPR005754">
    <property type="entry name" value="Sortase"/>
</dbReference>
<dbReference type="CDD" id="cd06166">
    <property type="entry name" value="Sortase_D_2"/>
    <property type="match status" value="1"/>
</dbReference>
<dbReference type="InterPro" id="IPR042000">
    <property type="entry name" value="Sortase_D_2"/>
</dbReference>
<keyword evidence="3" id="KW-1185">Reference proteome</keyword>
<dbReference type="InterPro" id="IPR023365">
    <property type="entry name" value="Sortase_dom-sf"/>
</dbReference>
<reference evidence="2 3" key="1">
    <citation type="submission" date="2016-03" db="EMBL/GenBank/DDBJ databases">
        <authorList>
            <person name="Sant'Anna F.H."/>
            <person name="Ambrosini A."/>
            <person name="Souza R."/>
            <person name="Bach E."/>
            <person name="Fernandes G."/>
            <person name="Balsanelli E."/>
            <person name="Baura V.A."/>
            <person name="Souza E.M."/>
            <person name="Passaglia L."/>
        </authorList>
    </citation>
    <scope>NUCLEOTIDE SEQUENCE [LARGE SCALE GENOMIC DNA]</scope>
    <source>
        <strain evidence="2 3">P26E</strain>
    </source>
</reference>
<keyword evidence="1" id="KW-0378">Hydrolase</keyword>
<name>A0ABX3EFJ8_9BACL</name>
<evidence type="ECO:0000256" key="1">
    <source>
        <dbReference type="ARBA" id="ARBA00022801"/>
    </source>
</evidence>
<evidence type="ECO:0000313" key="2">
    <source>
        <dbReference type="EMBL" id="OKP80503.1"/>
    </source>
</evidence>
<accession>A0ABX3EFJ8</accession>
<sequence length="220" mass="24265">MMFMRKFSYLIILAGILIMLYPKANEWYNDWQQQKLLEEAEQAYSESAPSTSPESDLSKQYARVTQLLADESSGDQAEATEPPSPEIRLGGKITGIIQIDKINLKLPILEGATKANMKHAAAHMQETAAIGQVGNAAIAAHRSRTAGRLFNRLNEVAIGDTISVQTSGHDYRYVVYDISIVEPTDVSVLNGRGDDKILTLITCDPLVNPTHRLIIHAKMS</sequence>
<proteinExistence type="predicted"/>
<dbReference type="SUPFAM" id="SSF63817">
    <property type="entry name" value="Sortase"/>
    <property type="match status" value="1"/>
</dbReference>
<dbReference type="Proteomes" id="UP000186058">
    <property type="component" value="Unassembled WGS sequence"/>
</dbReference>
<dbReference type="EMBL" id="LVWI01000083">
    <property type="protein sequence ID" value="OKP80503.1"/>
    <property type="molecule type" value="Genomic_DNA"/>
</dbReference>
<dbReference type="Gene3D" id="2.40.260.10">
    <property type="entry name" value="Sortase"/>
    <property type="match status" value="1"/>
</dbReference>